<comment type="similarity">
    <text evidence="1">Belongs to the carbon-nitrogen hydrolase superfamily. NIT1/NIT2 family.</text>
</comment>
<dbReference type="InterPro" id="IPR001110">
    <property type="entry name" value="UPF0012_CS"/>
</dbReference>
<evidence type="ECO:0000313" key="5">
    <source>
        <dbReference type="Proteomes" id="UP000032336"/>
    </source>
</evidence>
<keyword evidence="5" id="KW-1185">Reference proteome</keyword>
<organism evidence="4 5">
    <name type="scientific">Ferrimicrobium acidiphilum DSM 19497</name>
    <dbReference type="NCBI Taxonomy" id="1121877"/>
    <lineage>
        <taxon>Bacteria</taxon>
        <taxon>Bacillati</taxon>
        <taxon>Actinomycetota</taxon>
        <taxon>Acidimicrobiia</taxon>
        <taxon>Acidimicrobiales</taxon>
        <taxon>Acidimicrobiaceae</taxon>
        <taxon>Ferrimicrobium</taxon>
    </lineage>
</organism>
<dbReference type="OrthoDB" id="9811121at2"/>
<dbReference type="InterPro" id="IPR003010">
    <property type="entry name" value="C-N_Hydrolase"/>
</dbReference>
<dbReference type="GO" id="GO:0033388">
    <property type="term" value="P:putrescine biosynthetic process from arginine"/>
    <property type="evidence" value="ECO:0007669"/>
    <property type="project" value="TreeGrafter"/>
</dbReference>
<keyword evidence="2 4" id="KW-0378">Hydrolase</keyword>
<name>A0A0D8FXN0_9ACTN</name>
<protein>
    <submittedName>
        <fullName evidence="4">(R)-stereoselective amidase</fullName>
        <ecNumber evidence="4">3.5.1.100</ecNumber>
    </submittedName>
</protein>
<dbReference type="InterPro" id="IPR036526">
    <property type="entry name" value="C-N_Hydrolase_sf"/>
</dbReference>
<proteinExistence type="inferred from homology"/>
<feature type="domain" description="CN hydrolase" evidence="3">
    <location>
        <begin position="1"/>
        <end position="246"/>
    </location>
</feature>
<evidence type="ECO:0000259" key="3">
    <source>
        <dbReference type="PROSITE" id="PS50263"/>
    </source>
</evidence>
<reference evidence="4 5" key="1">
    <citation type="submission" date="2015-01" db="EMBL/GenBank/DDBJ databases">
        <title>Draft genome of the acidophilic iron oxidizer Ferrimicrobium acidiphilum strain T23.</title>
        <authorList>
            <person name="Poehlein A."/>
            <person name="Eisen S."/>
            <person name="Schloemann M."/>
            <person name="Johnson B.D."/>
            <person name="Daniel R."/>
            <person name="Muehling M."/>
        </authorList>
    </citation>
    <scope>NUCLEOTIDE SEQUENCE [LARGE SCALE GENOMIC DNA]</scope>
    <source>
        <strain evidence="4 5">T23</strain>
    </source>
</reference>
<evidence type="ECO:0000313" key="4">
    <source>
        <dbReference type="EMBL" id="KJE77032.1"/>
    </source>
</evidence>
<dbReference type="PANTHER" id="PTHR43674:SF2">
    <property type="entry name" value="BETA-UREIDOPROPIONASE"/>
    <property type="match status" value="1"/>
</dbReference>
<evidence type="ECO:0000256" key="2">
    <source>
        <dbReference type="ARBA" id="ARBA00022801"/>
    </source>
</evidence>
<evidence type="ECO:0000256" key="1">
    <source>
        <dbReference type="ARBA" id="ARBA00010613"/>
    </source>
</evidence>
<comment type="caution">
    <text evidence="4">The sequence shown here is derived from an EMBL/GenBank/DDBJ whole genome shotgun (WGS) entry which is preliminary data.</text>
</comment>
<dbReference type="Proteomes" id="UP000032336">
    <property type="component" value="Unassembled WGS sequence"/>
</dbReference>
<dbReference type="EC" id="3.5.1.100" evidence="4"/>
<dbReference type="EMBL" id="JXUW01000008">
    <property type="protein sequence ID" value="KJE77032.1"/>
    <property type="molecule type" value="Genomic_DNA"/>
</dbReference>
<dbReference type="GO" id="GO:0050126">
    <property type="term" value="F:N-carbamoylputrescine amidase activity"/>
    <property type="evidence" value="ECO:0007669"/>
    <property type="project" value="TreeGrafter"/>
</dbReference>
<dbReference type="STRING" id="1121877.FEAC_11580"/>
<dbReference type="SUPFAM" id="SSF56317">
    <property type="entry name" value="Carbon-nitrogen hydrolase"/>
    <property type="match status" value="1"/>
</dbReference>
<dbReference type="InterPro" id="IPR050345">
    <property type="entry name" value="Aliph_Amidase/BUP"/>
</dbReference>
<dbReference type="AlphaFoldDB" id="A0A0D8FXN0"/>
<dbReference type="eggNOG" id="COG0388">
    <property type="taxonomic scope" value="Bacteria"/>
</dbReference>
<sequence length="296" mass="31828">MRVAVCQLDLAVGDLQGNRASGVQAIVAAAESGADLVLLPELSDSGYVFSSLAEARSCASPSRGNPTLGEWHDLASQHDLAIIGGFCELGEDGKLYNSAACVDPTGVRLIYRKMHLWDHESEFFSVGSQLSPICELMGAKVAVAICYDLEFPELVRLLALQGVELLAVPTNWPATVAPTDERPIELIKAQASAATNGIWIAIADRGMTERGVDWTGCSTVIAPDGYPVITPLSAEQTGIAVTDIEPSRASDKSVTARNDLIRDRREDVYRVVVQVDPPQPNGFNCETTLESFLDQR</sequence>
<dbReference type="PANTHER" id="PTHR43674">
    <property type="entry name" value="NITRILASE C965.09-RELATED"/>
    <property type="match status" value="1"/>
</dbReference>
<dbReference type="RefSeq" id="WP_052565719.1">
    <property type="nucleotide sequence ID" value="NZ_JQKF01000008.1"/>
</dbReference>
<accession>A0A0D8FXN0</accession>
<dbReference type="PROSITE" id="PS50263">
    <property type="entry name" value="CN_HYDROLASE"/>
    <property type="match status" value="1"/>
</dbReference>
<dbReference type="PROSITE" id="PS01227">
    <property type="entry name" value="UPF0012"/>
    <property type="match status" value="1"/>
</dbReference>
<dbReference type="GeneID" id="78372391"/>
<gene>
    <name evidence="4" type="primary">ramA</name>
    <name evidence="4" type="ORF">FEAC_11580</name>
</gene>
<dbReference type="Pfam" id="PF00795">
    <property type="entry name" value="CN_hydrolase"/>
    <property type="match status" value="1"/>
</dbReference>
<dbReference type="Gene3D" id="3.60.110.10">
    <property type="entry name" value="Carbon-nitrogen hydrolase"/>
    <property type="match status" value="1"/>
</dbReference>